<dbReference type="Proteomes" id="UP000465609">
    <property type="component" value="Chromosome"/>
</dbReference>
<feature type="chain" id="PRO_5047396024" evidence="2">
    <location>
        <begin position="24"/>
        <end position="141"/>
    </location>
</feature>
<dbReference type="RefSeq" id="WP_138228823.1">
    <property type="nucleotide sequence ID" value="NZ_AP022577.1"/>
</dbReference>
<proteinExistence type="predicted"/>
<keyword evidence="4" id="KW-1185">Reference proteome</keyword>
<protein>
    <submittedName>
        <fullName evidence="3">LpqV protein</fullName>
    </submittedName>
</protein>
<accession>A0ABN5YWX3</accession>
<sequence>MQTNVTRAALLTAIALAVLTGCGQDKQAGTAHTPAAELPTQTHEGPAPGAVAVSPGGVTTAVDVPSAATESEFGQACHAAKLWMDAQHADPATLVEPYLRILQQPETRDPGNFNTRWTELTAAQQAGVIMAATSASRGECG</sequence>
<evidence type="ECO:0000313" key="4">
    <source>
        <dbReference type="Proteomes" id="UP000465609"/>
    </source>
</evidence>
<dbReference type="PROSITE" id="PS51257">
    <property type="entry name" value="PROKAR_LIPOPROTEIN"/>
    <property type="match status" value="1"/>
</dbReference>
<evidence type="ECO:0000256" key="1">
    <source>
        <dbReference type="SAM" id="MobiDB-lite"/>
    </source>
</evidence>
<evidence type="ECO:0000313" key="3">
    <source>
        <dbReference type="EMBL" id="BBX86425.1"/>
    </source>
</evidence>
<evidence type="ECO:0000256" key="2">
    <source>
        <dbReference type="SAM" id="SignalP"/>
    </source>
</evidence>
<dbReference type="EMBL" id="AP022577">
    <property type="protein sequence ID" value="BBX86425.1"/>
    <property type="molecule type" value="Genomic_DNA"/>
</dbReference>
<feature type="region of interest" description="Disordered" evidence="1">
    <location>
        <begin position="25"/>
        <end position="49"/>
    </location>
</feature>
<feature type="signal peptide" evidence="2">
    <location>
        <begin position="1"/>
        <end position="23"/>
    </location>
</feature>
<organism evidence="3 4">
    <name type="scientific">Mycolicibacterium aubagnense</name>
    <dbReference type="NCBI Taxonomy" id="319707"/>
    <lineage>
        <taxon>Bacteria</taxon>
        <taxon>Bacillati</taxon>
        <taxon>Actinomycetota</taxon>
        <taxon>Actinomycetes</taxon>
        <taxon>Mycobacteriales</taxon>
        <taxon>Mycobacteriaceae</taxon>
        <taxon>Mycolicibacterium</taxon>
    </lineage>
</organism>
<dbReference type="InterPro" id="IPR020377">
    <property type="entry name" value="Uncharacterised_LpqV"/>
</dbReference>
<gene>
    <name evidence="3" type="ORF">MAUB_42980</name>
</gene>
<keyword evidence="2" id="KW-0732">Signal</keyword>
<reference evidence="3 4" key="1">
    <citation type="journal article" date="2019" name="Emerg. Microbes Infect.">
        <title>Comprehensive subspecies identification of 175 nontuberculous mycobacteria species based on 7547 genomic profiles.</title>
        <authorList>
            <person name="Matsumoto Y."/>
            <person name="Kinjo T."/>
            <person name="Motooka D."/>
            <person name="Nabeya D."/>
            <person name="Jung N."/>
            <person name="Uechi K."/>
            <person name="Horii T."/>
            <person name="Iida T."/>
            <person name="Fujita J."/>
            <person name="Nakamura S."/>
        </authorList>
    </citation>
    <scope>NUCLEOTIDE SEQUENCE [LARGE SCALE GENOMIC DNA]</scope>
    <source>
        <strain evidence="3 4">JCM 15296</strain>
    </source>
</reference>
<dbReference type="Pfam" id="PF17301">
    <property type="entry name" value="LpqV"/>
    <property type="match status" value="1"/>
</dbReference>
<name>A0ABN5YWX3_9MYCO</name>